<protein>
    <submittedName>
        <fullName evidence="5">Thrombospondin</fullName>
    </submittedName>
</protein>
<dbReference type="GO" id="GO:0007155">
    <property type="term" value="P:cell adhesion"/>
    <property type="evidence" value="ECO:0007669"/>
    <property type="project" value="InterPro"/>
</dbReference>
<dbReference type="AlphaFoldDB" id="A0A423PVL0"/>
<dbReference type="Proteomes" id="UP000285310">
    <property type="component" value="Unassembled WGS sequence"/>
</dbReference>
<dbReference type="RefSeq" id="WP_123657777.1">
    <property type="nucleotide sequence ID" value="NZ_AYKG01000014.1"/>
</dbReference>
<dbReference type="PANTHER" id="PTHR10199">
    <property type="entry name" value="THROMBOSPONDIN"/>
    <property type="match status" value="1"/>
</dbReference>
<comment type="caution">
    <text evidence="5">The sequence shown here is derived from an EMBL/GenBank/DDBJ whole genome shotgun (WGS) entry which is preliminary data.</text>
</comment>
<evidence type="ECO:0000256" key="3">
    <source>
        <dbReference type="SAM" id="MobiDB-lite"/>
    </source>
</evidence>
<dbReference type="InterPro" id="IPR028974">
    <property type="entry name" value="TSP_type-3_rpt"/>
</dbReference>
<evidence type="ECO:0000313" key="5">
    <source>
        <dbReference type="EMBL" id="ROO29591.1"/>
    </source>
</evidence>
<keyword evidence="6" id="KW-1185">Reference proteome</keyword>
<feature type="region of interest" description="Disordered" evidence="3">
    <location>
        <begin position="256"/>
        <end position="292"/>
    </location>
</feature>
<gene>
    <name evidence="5" type="ORF">SAJA_06245</name>
</gene>
<dbReference type="EMBL" id="AYKG01000014">
    <property type="protein sequence ID" value="ROO29591.1"/>
    <property type="molecule type" value="Genomic_DNA"/>
</dbReference>
<dbReference type="InterPro" id="IPR017897">
    <property type="entry name" value="Thrombospondin_3_rpt"/>
</dbReference>
<reference evidence="5 6" key="1">
    <citation type="submission" date="2013-10" db="EMBL/GenBank/DDBJ databases">
        <title>Salinisphaera japonica YTM-1 Genome Sequencing.</title>
        <authorList>
            <person name="Lai Q."/>
            <person name="Li C."/>
            <person name="Shao Z."/>
        </authorList>
    </citation>
    <scope>NUCLEOTIDE SEQUENCE [LARGE SCALE GENOMIC DNA]</scope>
    <source>
        <strain evidence="5 6">YTM-1</strain>
    </source>
</reference>
<dbReference type="Pfam" id="PF02412">
    <property type="entry name" value="TSP_3"/>
    <property type="match status" value="7"/>
</dbReference>
<dbReference type="InterPro" id="IPR003367">
    <property type="entry name" value="Thrombospondin_3-like_rpt"/>
</dbReference>
<evidence type="ECO:0000256" key="4">
    <source>
        <dbReference type="SAM" id="SignalP"/>
    </source>
</evidence>
<keyword evidence="2" id="KW-0106">Calcium</keyword>
<evidence type="ECO:0000313" key="6">
    <source>
        <dbReference type="Proteomes" id="UP000285310"/>
    </source>
</evidence>
<feature type="region of interest" description="Disordered" evidence="3">
    <location>
        <begin position="49"/>
        <end position="76"/>
    </location>
</feature>
<dbReference type="SUPFAM" id="SSF103647">
    <property type="entry name" value="TSP type-3 repeat"/>
    <property type="match status" value="3"/>
</dbReference>
<feature type="chain" id="PRO_5019278660" evidence="4">
    <location>
        <begin position="31"/>
        <end position="509"/>
    </location>
</feature>
<name>A0A423PVL0_9GAMM</name>
<evidence type="ECO:0000256" key="2">
    <source>
        <dbReference type="ARBA" id="ARBA00022837"/>
    </source>
</evidence>
<dbReference type="OrthoDB" id="5291933at2"/>
<feature type="compositionally biased region" description="Acidic residues" evidence="3">
    <location>
        <begin position="157"/>
        <end position="166"/>
    </location>
</feature>
<dbReference type="InParanoid" id="A0A423PVL0"/>
<dbReference type="GO" id="GO:0005509">
    <property type="term" value="F:calcium ion binding"/>
    <property type="evidence" value="ECO:0007669"/>
    <property type="project" value="InterPro"/>
</dbReference>
<accession>A0A423PVL0</accession>
<dbReference type="PANTHER" id="PTHR10199:SF100">
    <property type="entry name" value="THROMBOSPONDIN, ISOFORM A"/>
    <property type="match status" value="1"/>
</dbReference>
<feature type="signal peptide" evidence="4">
    <location>
        <begin position="1"/>
        <end position="30"/>
    </location>
</feature>
<organism evidence="5 6">
    <name type="scientific">Salinisphaera japonica YTM-1</name>
    <dbReference type="NCBI Taxonomy" id="1209778"/>
    <lineage>
        <taxon>Bacteria</taxon>
        <taxon>Pseudomonadati</taxon>
        <taxon>Pseudomonadota</taxon>
        <taxon>Gammaproteobacteria</taxon>
        <taxon>Salinisphaerales</taxon>
        <taxon>Salinisphaeraceae</taxon>
        <taxon>Salinisphaera</taxon>
    </lineage>
</organism>
<keyword evidence="1 4" id="KW-0732">Signal</keyword>
<dbReference type="Gene3D" id="4.10.1080.10">
    <property type="entry name" value="TSP type-3 repeat"/>
    <property type="match status" value="4"/>
</dbReference>
<feature type="region of interest" description="Disordered" evidence="3">
    <location>
        <begin position="112"/>
        <end position="221"/>
    </location>
</feature>
<proteinExistence type="predicted"/>
<sequence length="509" mass="52999">MYLHRPIGRAVPSIVLAIVLAGLSTTPVVAQTANASDTDGDGIANTVDNCPNTANRVQRDTDNDGMGNACDNDIDNDDIANDQDNCPTRANPMQGDVDDDGVGDACDVNSSLADSDTDGVPDLVDNCPATPNFQQQDADRDGIGDVCDPTPNQSNDQDFDGIDDATDNCPQRANNDQKDRDGDGLGDLCDPDDDGDGVPDGTDNCPNLANADQIDSDDDGIGDVCDFMPNMSNIETDTDGDGIVDTDDNCPFVANGDQLDADNDGRGNACDADDDNDGIADDGDNSGVEGDNNCSVGNNAPCDDNCPRTPNAAQVDSDRDGIGDACDTGERLACGPNQPFKPLTMPDVVLTSDLPTLCTPLTCGIDNESNVIDANPDNATGISLSLDLLGNLLNDPAQITLTDTNEAQFPPGTAVAVILSSRDTLLSLDLLPSFTVSVLGNDQIVASSDDTDLLGLDLLGLANDENRSAVVFKPDAAFNAVRFSFAGTLNLLSSVDVFNVCVRQPLTAP</sequence>
<evidence type="ECO:0000256" key="1">
    <source>
        <dbReference type="ARBA" id="ARBA00022729"/>
    </source>
</evidence>
<dbReference type="PROSITE" id="PS51234">
    <property type="entry name" value="TSP3"/>
    <property type="match status" value="3"/>
</dbReference>
<feature type="compositionally biased region" description="Acidic residues" evidence="3">
    <location>
        <begin position="271"/>
        <end position="284"/>
    </location>
</feature>